<name>A0A6J4SNE9_9ACTN</name>
<sequence>MRYAPAVILASAALALGACGDEEDSSKYPEQARNNFLKACESQEGATRSVCECSLDGVEEKYSYDEFKKIDQEIRDGKEAGEDIQNIAKDCAKKEN</sequence>
<gene>
    <name evidence="1" type="ORF">AVDCRST_MAG85-1591</name>
</gene>
<dbReference type="AlphaFoldDB" id="A0A6J4SNE9"/>
<proteinExistence type="predicted"/>
<evidence type="ECO:0000313" key="1">
    <source>
        <dbReference type="EMBL" id="CAA9498156.1"/>
    </source>
</evidence>
<organism evidence="1">
    <name type="scientific">uncultured Solirubrobacteraceae bacterium</name>
    <dbReference type="NCBI Taxonomy" id="1162706"/>
    <lineage>
        <taxon>Bacteria</taxon>
        <taxon>Bacillati</taxon>
        <taxon>Actinomycetota</taxon>
        <taxon>Thermoleophilia</taxon>
        <taxon>Solirubrobacterales</taxon>
        <taxon>Solirubrobacteraceae</taxon>
        <taxon>environmental samples</taxon>
    </lineage>
</organism>
<accession>A0A6J4SNE9</accession>
<evidence type="ECO:0008006" key="2">
    <source>
        <dbReference type="Google" id="ProtNLM"/>
    </source>
</evidence>
<protein>
    <recommendedName>
        <fullName evidence="2">Lipoprotein</fullName>
    </recommendedName>
</protein>
<dbReference type="EMBL" id="CADCVT010000176">
    <property type="protein sequence ID" value="CAA9498156.1"/>
    <property type="molecule type" value="Genomic_DNA"/>
</dbReference>
<reference evidence="1" key="1">
    <citation type="submission" date="2020-02" db="EMBL/GenBank/DDBJ databases">
        <authorList>
            <person name="Meier V. D."/>
        </authorList>
    </citation>
    <scope>NUCLEOTIDE SEQUENCE</scope>
    <source>
        <strain evidence="1">AVDCRST_MAG85</strain>
    </source>
</reference>
<dbReference type="PROSITE" id="PS51257">
    <property type="entry name" value="PROKAR_LIPOPROTEIN"/>
    <property type="match status" value="1"/>
</dbReference>